<evidence type="ECO:0000256" key="2">
    <source>
        <dbReference type="ARBA" id="ARBA00022603"/>
    </source>
</evidence>
<dbReference type="EC" id="2.1.1.37" evidence="1"/>
<accession>A0A8H3J1N3</accession>
<dbReference type="EMBL" id="CAJPDS010000124">
    <property type="protein sequence ID" value="CAF9939069.1"/>
    <property type="molecule type" value="Genomic_DNA"/>
</dbReference>
<feature type="region of interest" description="Disordered" evidence="6">
    <location>
        <begin position="266"/>
        <end position="285"/>
    </location>
</feature>
<dbReference type="InterPro" id="IPR029063">
    <property type="entry name" value="SAM-dependent_MTases_sf"/>
</dbReference>
<dbReference type="InterPro" id="IPR031303">
    <property type="entry name" value="C5_meth_CS"/>
</dbReference>
<evidence type="ECO:0000256" key="4">
    <source>
        <dbReference type="ARBA" id="ARBA00022691"/>
    </source>
</evidence>
<dbReference type="SUPFAM" id="SSF53335">
    <property type="entry name" value="S-adenosyl-L-methionine-dependent methyltransferases"/>
    <property type="match status" value="1"/>
</dbReference>
<dbReference type="Proteomes" id="UP000664521">
    <property type="component" value="Unassembled WGS sequence"/>
</dbReference>
<dbReference type="GO" id="GO:0003677">
    <property type="term" value="F:DNA binding"/>
    <property type="evidence" value="ECO:0007669"/>
    <property type="project" value="TreeGrafter"/>
</dbReference>
<sequence length="1074" mass="119311">MTMSGFSKDSVVVILDDEKASPTKQQNVISIARARASQIADVVPCSKSPFLAPATGDQSAKSTAKASAFPENESKILGAGVTLRTDIKDSNPTPLKLCNGGEKLAFPEMTRQIDTTRSSIHLLSGQSSVPEMPAIAETCVGPLVSQSIDHAWPHSLHRMRLIKHNETRKSTISCDQRPVHEYCEIGQEESCLPELNNRPRDFRGAASNLVLPFNNAEISNVRMGNPELSKHHVDIARDDLDDISTQDFLNEEDSQIWITQQHQAEMKRTPLHSSQSKTKKLSQGPKEIRNLPVASPLQSLSEFIHNGIRLNPKANAELKNGDFMRIVDVIRDPAIGDVFLRGWIFRRTRHMNGILEKKYNELCWILHVDEDDSRDACVQGMESVPVTDVVRRRKIRLTNQAFPAFSFREDGMQDNEQTVLNERVLVCRYKYICTYLNSTMRDRYSWSEKALHRLRAEECDSSLAKDDEKLRYDWRGQTDKGGASSSMSVEEKQFMQHEYRDQDALCITHEDIDQSQEGESPASLVNSHTDSQTSAYHSSPDLMKEPGSTADATMSFIDLTEDTHDSPSKAWSKMPSVVGTSGLATICQPVRENSPEVVKIDAIIKTTTNSGTLQKRYEGQVTTTFIPHSLPQRKRSGLSEDRRPNSDFRKRQKIHSKRQERRWPRESYFNHGCNEELDACSDDSSEDMSMSENHIPIESDLAISNVPRRQGNTDTGTSYLETSPHPALAQSARSVLMLPSESGTPTDPSILASPAQRYTLGDCFCGAGGVSRGAVQAGLKIEWGFDCNTYACTSYGLNNPFSSVYPLWAHDFCNNAHDRDFKVDICHLSPPCQFFSDAHTIMGKNDEVNTASLFAISELVKKAKPRVVTLEQTSGLLRRHEIYFNAVVLMFTSLGFSIRWKILNCADFGVPQRRMRIFMIVSCPGEPLPPFPAPTHFSSPNTTGLKPWVTVNDALRHIPPNWPNHSTHIARPRARTPESGDRLARCITTSGGGMIHPSGDRDLTDREFASLQGFPLEQKFGGVGVKKQIGNAVPPVVARVILEGVRRALERVDGVVDGGGVGTGGLDGTGDGVL</sequence>
<comment type="caution">
    <text evidence="7">The sequence shown here is derived from an EMBL/GenBank/DDBJ whole genome shotgun (WGS) entry which is preliminary data.</text>
</comment>
<dbReference type="GO" id="GO:0044027">
    <property type="term" value="P:negative regulation of gene expression via chromosomal CpG island methylation"/>
    <property type="evidence" value="ECO:0007669"/>
    <property type="project" value="TreeGrafter"/>
</dbReference>
<proteinExistence type="inferred from homology"/>
<keyword evidence="2 5" id="KW-0489">Methyltransferase</keyword>
<gene>
    <name evidence="7" type="ORF">HETSPECPRED_001472</name>
</gene>
<evidence type="ECO:0000256" key="3">
    <source>
        <dbReference type="ARBA" id="ARBA00022679"/>
    </source>
</evidence>
<keyword evidence="8" id="KW-1185">Reference proteome</keyword>
<dbReference type="GO" id="GO:0003886">
    <property type="term" value="F:DNA (cytosine-5-)-methyltransferase activity"/>
    <property type="evidence" value="ECO:0007669"/>
    <property type="project" value="UniProtKB-EC"/>
</dbReference>
<dbReference type="Pfam" id="PF00145">
    <property type="entry name" value="DNA_methylase"/>
    <property type="match status" value="2"/>
</dbReference>
<dbReference type="GO" id="GO:0005634">
    <property type="term" value="C:nucleus"/>
    <property type="evidence" value="ECO:0007669"/>
    <property type="project" value="TreeGrafter"/>
</dbReference>
<name>A0A8H3J1N3_9LECA</name>
<dbReference type="PANTHER" id="PTHR10629:SF52">
    <property type="entry name" value="DNA (CYTOSINE-5)-METHYLTRANSFERASE 1"/>
    <property type="match status" value="1"/>
</dbReference>
<dbReference type="PROSITE" id="PS51679">
    <property type="entry name" value="SAM_MT_C5"/>
    <property type="match status" value="1"/>
</dbReference>
<dbReference type="OrthoDB" id="414133at2759"/>
<dbReference type="PRINTS" id="PR00105">
    <property type="entry name" value="C5METTRFRASE"/>
</dbReference>
<feature type="compositionally biased region" description="Basic residues" evidence="6">
    <location>
        <begin position="650"/>
        <end position="660"/>
    </location>
</feature>
<dbReference type="AlphaFoldDB" id="A0A8H3J1N3"/>
<dbReference type="InterPro" id="IPR050390">
    <property type="entry name" value="C5-Methyltransferase"/>
</dbReference>
<keyword evidence="4 5" id="KW-0949">S-adenosyl-L-methionine</keyword>
<dbReference type="GO" id="GO:0032259">
    <property type="term" value="P:methylation"/>
    <property type="evidence" value="ECO:0007669"/>
    <property type="project" value="UniProtKB-KW"/>
</dbReference>
<dbReference type="PROSITE" id="PS00095">
    <property type="entry name" value="C5_MTASE_2"/>
    <property type="match status" value="1"/>
</dbReference>
<feature type="region of interest" description="Disordered" evidence="6">
    <location>
        <begin position="962"/>
        <end position="981"/>
    </location>
</feature>
<evidence type="ECO:0000256" key="1">
    <source>
        <dbReference type="ARBA" id="ARBA00011975"/>
    </source>
</evidence>
<organism evidence="7 8">
    <name type="scientific">Heterodermia speciosa</name>
    <dbReference type="NCBI Taxonomy" id="116794"/>
    <lineage>
        <taxon>Eukaryota</taxon>
        <taxon>Fungi</taxon>
        <taxon>Dikarya</taxon>
        <taxon>Ascomycota</taxon>
        <taxon>Pezizomycotina</taxon>
        <taxon>Lecanoromycetes</taxon>
        <taxon>OSLEUM clade</taxon>
        <taxon>Lecanoromycetidae</taxon>
        <taxon>Caliciales</taxon>
        <taxon>Physciaceae</taxon>
        <taxon>Heterodermia</taxon>
    </lineage>
</organism>
<evidence type="ECO:0000256" key="6">
    <source>
        <dbReference type="SAM" id="MobiDB-lite"/>
    </source>
</evidence>
<evidence type="ECO:0000313" key="7">
    <source>
        <dbReference type="EMBL" id="CAF9939069.1"/>
    </source>
</evidence>
<comment type="similarity">
    <text evidence="5">Belongs to the class I-like SAM-binding methyltransferase superfamily. C5-methyltransferase family.</text>
</comment>
<evidence type="ECO:0000313" key="8">
    <source>
        <dbReference type="Proteomes" id="UP000664521"/>
    </source>
</evidence>
<dbReference type="Gene3D" id="3.90.120.10">
    <property type="entry name" value="DNA Methylase, subunit A, domain 2"/>
    <property type="match status" value="1"/>
</dbReference>
<dbReference type="InterPro" id="IPR001525">
    <property type="entry name" value="C5_MeTfrase"/>
</dbReference>
<protein>
    <recommendedName>
        <fullName evidence="1">DNA (cytosine-5-)-methyltransferase</fullName>
        <ecNumber evidence="1">2.1.1.37</ecNumber>
    </recommendedName>
</protein>
<feature type="compositionally biased region" description="Basic and acidic residues" evidence="6">
    <location>
        <begin position="637"/>
        <end position="649"/>
    </location>
</feature>
<reference evidence="7" key="1">
    <citation type="submission" date="2021-03" db="EMBL/GenBank/DDBJ databases">
        <authorList>
            <person name="Tagirdzhanova G."/>
        </authorList>
    </citation>
    <scope>NUCLEOTIDE SEQUENCE</scope>
</reference>
<dbReference type="PANTHER" id="PTHR10629">
    <property type="entry name" value="CYTOSINE-SPECIFIC METHYLTRANSFERASE"/>
    <property type="match status" value="1"/>
</dbReference>
<feature type="region of interest" description="Disordered" evidence="6">
    <location>
        <begin position="513"/>
        <end position="548"/>
    </location>
</feature>
<feature type="compositionally biased region" description="Polar residues" evidence="6">
    <location>
        <begin position="515"/>
        <end position="537"/>
    </location>
</feature>
<feature type="active site" evidence="5">
    <location>
        <position position="832"/>
    </location>
</feature>
<evidence type="ECO:0000256" key="5">
    <source>
        <dbReference type="PROSITE-ProRule" id="PRU01016"/>
    </source>
</evidence>
<dbReference type="Gene3D" id="3.40.50.150">
    <property type="entry name" value="Vaccinia Virus protein VP39"/>
    <property type="match status" value="1"/>
</dbReference>
<keyword evidence="3 5" id="KW-0808">Transferase</keyword>
<feature type="region of interest" description="Disordered" evidence="6">
    <location>
        <begin position="623"/>
        <end position="663"/>
    </location>
</feature>